<reference evidence="1 2" key="1">
    <citation type="submission" date="2018-11" db="EMBL/GenBank/DDBJ databases">
        <authorList>
            <person name="Kleinhagauer T."/>
            <person name="Glaeser S.P."/>
            <person name="Spergser J."/>
            <person name="Ruckert C."/>
            <person name="Kaempfer P."/>
            <person name="Busse H.-J."/>
        </authorList>
    </citation>
    <scope>NUCLEOTIDE SEQUENCE [LARGE SCALE GENOMIC DNA]</scope>
    <source>
        <strain evidence="1 2">812CH</strain>
    </source>
</reference>
<dbReference type="KEGG" id="cpso:CPPEL_04360"/>
<protein>
    <submittedName>
        <fullName evidence="1">Uncharacterized protein</fullName>
    </submittedName>
</protein>
<dbReference type="EMBL" id="CP033898">
    <property type="protein sequence ID" value="AZA08999.1"/>
    <property type="molecule type" value="Genomic_DNA"/>
</dbReference>
<sequence>MKAISTDMQVLMSPRDWQHLAQVMPEILKKAGYQVEQIHAEEVDLTCEPDNMLITQYQQQHGQLAPSLRLHRLVINGASDLDLRAATRAVAESFPPDTYWYGTSNHGHTEPGVNAACAWQG</sequence>
<proteinExistence type="predicted"/>
<dbReference type="OrthoDB" id="4416157at2"/>
<evidence type="ECO:0000313" key="2">
    <source>
        <dbReference type="Proteomes" id="UP000271426"/>
    </source>
</evidence>
<name>A0A3G6ITG8_9CORY</name>
<accession>A0A3G6ITG8</accession>
<dbReference type="AlphaFoldDB" id="A0A3G6ITG8"/>
<dbReference type="Proteomes" id="UP000271426">
    <property type="component" value="Chromosome"/>
</dbReference>
<gene>
    <name evidence="1" type="ORF">CPPEL_04360</name>
</gene>
<evidence type="ECO:0000313" key="1">
    <source>
        <dbReference type="EMBL" id="AZA08999.1"/>
    </source>
</evidence>
<organism evidence="1 2">
    <name type="scientific">Corynebacterium pseudopelargi</name>
    <dbReference type="NCBI Taxonomy" id="2080757"/>
    <lineage>
        <taxon>Bacteria</taxon>
        <taxon>Bacillati</taxon>
        <taxon>Actinomycetota</taxon>
        <taxon>Actinomycetes</taxon>
        <taxon>Mycobacteriales</taxon>
        <taxon>Corynebacteriaceae</taxon>
        <taxon>Corynebacterium</taxon>
    </lineage>
</organism>
<keyword evidence="2" id="KW-1185">Reference proteome</keyword>